<reference evidence="1 2" key="1">
    <citation type="submission" date="2018-11" db="EMBL/GenBank/DDBJ databases">
        <authorList>
            <consortium name="Pathogen Informatics"/>
        </authorList>
    </citation>
    <scope>NUCLEOTIDE SEQUENCE [LARGE SCALE GENOMIC DNA]</scope>
    <source>
        <strain>Denwood</strain>
        <strain evidence="2">Zambia</strain>
    </source>
</reference>
<evidence type="ECO:0000313" key="1">
    <source>
        <dbReference type="EMBL" id="VDP86855.1"/>
    </source>
</evidence>
<dbReference type="Pfam" id="PF04564">
    <property type="entry name" value="U-box"/>
    <property type="match status" value="1"/>
</dbReference>
<sequence length="44" mass="5153">MGCLMEDPVKLPTSGQIVDRKTIYRHLLKYVSFNDTLYTFCNQI</sequence>
<keyword evidence="2" id="KW-1185">Reference proteome</keyword>
<accession>A0A183Q6N4</accession>
<dbReference type="GO" id="GO:0004842">
    <property type="term" value="F:ubiquitin-protein transferase activity"/>
    <property type="evidence" value="ECO:0007669"/>
    <property type="project" value="InterPro"/>
</dbReference>
<evidence type="ECO:0000313" key="2">
    <source>
        <dbReference type="Proteomes" id="UP000269396"/>
    </source>
</evidence>
<protein>
    <submittedName>
        <fullName evidence="1">Uncharacterized protein</fullName>
    </submittedName>
</protein>
<dbReference type="Proteomes" id="UP000269396">
    <property type="component" value="Unassembled WGS sequence"/>
</dbReference>
<proteinExistence type="predicted"/>
<dbReference type="SUPFAM" id="SSF57850">
    <property type="entry name" value="RING/U-box"/>
    <property type="match status" value="1"/>
</dbReference>
<dbReference type="Gene3D" id="3.30.40.10">
    <property type="entry name" value="Zinc/RING finger domain, C3HC4 (zinc finger)"/>
    <property type="match status" value="1"/>
</dbReference>
<dbReference type="STRING" id="31246.A0A183Q6N4"/>
<dbReference type="GO" id="GO:0016567">
    <property type="term" value="P:protein ubiquitination"/>
    <property type="evidence" value="ECO:0007669"/>
    <property type="project" value="InterPro"/>
</dbReference>
<gene>
    <name evidence="1" type="ORF">SMTD_LOCUS22270</name>
</gene>
<name>A0A183Q6N4_9TREM</name>
<dbReference type="InterPro" id="IPR013083">
    <property type="entry name" value="Znf_RING/FYVE/PHD"/>
</dbReference>
<dbReference type="AlphaFoldDB" id="A0A183Q6N4"/>
<dbReference type="EMBL" id="UZAL01050602">
    <property type="protein sequence ID" value="VDP86855.1"/>
    <property type="molecule type" value="Genomic_DNA"/>
</dbReference>
<organism evidence="1 2">
    <name type="scientific">Schistosoma mattheei</name>
    <dbReference type="NCBI Taxonomy" id="31246"/>
    <lineage>
        <taxon>Eukaryota</taxon>
        <taxon>Metazoa</taxon>
        <taxon>Spiralia</taxon>
        <taxon>Lophotrochozoa</taxon>
        <taxon>Platyhelminthes</taxon>
        <taxon>Trematoda</taxon>
        <taxon>Digenea</taxon>
        <taxon>Strigeidida</taxon>
        <taxon>Schistosomatoidea</taxon>
        <taxon>Schistosomatidae</taxon>
        <taxon>Schistosoma</taxon>
    </lineage>
</organism>
<dbReference type="InterPro" id="IPR003613">
    <property type="entry name" value="Ubox_domain"/>
</dbReference>